<gene>
    <name evidence="1" type="ORF">Poly30_50630</name>
</gene>
<protein>
    <submittedName>
        <fullName evidence="1">Uncharacterized protein</fullName>
    </submittedName>
</protein>
<evidence type="ECO:0000313" key="1">
    <source>
        <dbReference type="EMBL" id="QDV09505.1"/>
    </source>
</evidence>
<accession>A0A518EZI3</accession>
<evidence type="ECO:0000313" key="2">
    <source>
        <dbReference type="Proteomes" id="UP000320390"/>
    </source>
</evidence>
<dbReference type="Proteomes" id="UP000320390">
    <property type="component" value="Chromosome"/>
</dbReference>
<proteinExistence type="predicted"/>
<dbReference type="EMBL" id="CP036434">
    <property type="protein sequence ID" value="QDV09505.1"/>
    <property type="molecule type" value="Genomic_DNA"/>
</dbReference>
<name>A0A518EZI3_9BACT</name>
<dbReference type="AlphaFoldDB" id="A0A518EZI3"/>
<reference evidence="1 2" key="1">
    <citation type="submission" date="2019-02" db="EMBL/GenBank/DDBJ databases">
        <title>Deep-cultivation of Planctomycetes and their phenomic and genomic characterization uncovers novel biology.</title>
        <authorList>
            <person name="Wiegand S."/>
            <person name="Jogler M."/>
            <person name="Boedeker C."/>
            <person name="Pinto D."/>
            <person name="Vollmers J."/>
            <person name="Rivas-Marin E."/>
            <person name="Kohn T."/>
            <person name="Peeters S.H."/>
            <person name="Heuer A."/>
            <person name="Rast P."/>
            <person name="Oberbeckmann S."/>
            <person name="Bunk B."/>
            <person name="Jeske O."/>
            <person name="Meyerdierks A."/>
            <person name="Storesund J.E."/>
            <person name="Kallscheuer N."/>
            <person name="Luecker S."/>
            <person name="Lage O.M."/>
            <person name="Pohl T."/>
            <person name="Merkel B.J."/>
            <person name="Hornburger P."/>
            <person name="Mueller R.-W."/>
            <person name="Bruemmer F."/>
            <person name="Labrenz M."/>
            <person name="Spormann A.M."/>
            <person name="Op den Camp H."/>
            <person name="Overmann J."/>
            <person name="Amann R."/>
            <person name="Jetten M.S.M."/>
            <person name="Mascher T."/>
            <person name="Medema M.H."/>
            <person name="Devos D.P."/>
            <person name="Kaster A.-K."/>
            <person name="Ovreas L."/>
            <person name="Rohde M."/>
            <person name="Galperin M.Y."/>
            <person name="Jogler C."/>
        </authorList>
    </citation>
    <scope>NUCLEOTIDE SEQUENCE [LARGE SCALE GENOMIC DNA]</scope>
    <source>
        <strain evidence="1 2">Poly30</strain>
    </source>
</reference>
<keyword evidence="2" id="KW-1185">Reference proteome</keyword>
<sequence>MASAAFLALFPLVERRTQRLSWALSLARADEAIARLEVQSYERPALWGKLEEGSAFEAYEEALALLLGTEAAERKRRSGEIIAMFDLAAVTGVTPAMAEFMADPRTQASLAALRRGAHCRDARPDIDWRGLIGDRRGFGGEFALMMVAHGEARIAAANGDPVAAARWILDAGQLGLDRARIPHTSDRSAGLNVVRHALHGLADGPATRVDLGEEGKGVWIAGIDEAIRQIDAFPPLTDGLYVVMIARGLAIAEDLDPGNLDRGGGSSELVSVTATVRRAIEEIEAASAISRGHGERANASLRQKFLRSDSGAASVVMEIQHAEAECDEVRGVLADVKADLER</sequence>
<organism evidence="1 2">
    <name type="scientific">Saltatorellus ferox</name>
    <dbReference type="NCBI Taxonomy" id="2528018"/>
    <lineage>
        <taxon>Bacteria</taxon>
        <taxon>Pseudomonadati</taxon>
        <taxon>Planctomycetota</taxon>
        <taxon>Planctomycetia</taxon>
        <taxon>Planctomycetia incertae sedis</taxon>
        <taxon>Saltatorellus</taxon>
    </lineage>
</organism>